<comment type="caution">
    <text evidence="6">The sequence shown here is derived from an EMBL/GenBank/DDBJ whole genome shotgun (WGS) entry which is preliminary data.</text>
</comment>
<evidence type="ECO:0000313" key="6">
    <source>
        <dbReference type="EMBL" id="CAJ0610244.1"/>
    </source>
</evidence>
<evidence type="ECO:0000256" key="4">
    <source>
        <dbReference type="SAM" id="MobiDB-lite"/>
    </source>
</evidence>
<name>A0AA36HHP4_CYLNA</name>
<dbReference type="GO" id="GO:0003677">
    <property type="term" value="F:DNA binding"/>
    <property type="evidence" value="ECO:0007669"/>
    <property type="project" value="TreeGrafter"/>
</dbReference>
<feature type="compositionally biased region" description="Basic and acidic residues" evidence="4">
    <location>
        <begin position="414"/>
        <end position="448"/>
    </location>
</feature>
<gene>
    <name evidence="6" type="ORF">CYNAS_LOCUS22227</name>
</gene>
<proteinExistence type="inferred from homology"/>
<keyword evidence="3" id="KW-0539">Nucleus</keyword>
<feature type="compositionally biased region" description="Basic residues" evidence="4">
    <location>
        <begin position="280"/>
        <end position="292"/>
    </location>
</feature>
<comment type="similarity">
    <text evidence="2">Belongs to the SURF6 family.</text>
</comment>
<feature type="domain" description="Ribosomal RNA-processing protein 14/surfeit locus protein 6 C-terminal" evidence="5">
    <location>
        <begin position="277"/>
        <end position="458"/>
    </location>
</feature>
<feature type="compositionally biased region" description="Basic and acidic residues" evidence="4">
    <location>
        <begin position="125"/>
        <end position="143"/>
    </location>
</feature>
<dbReference type="GO" id="GO:0042273">
    <property type="term" value="P:ribosomal large subunit biogenesis"/>
    <property type="evidence" value="ECO:0007669"/>
    <property type="project" value="TreeGrafter"/>
</dbReference>
<comment type="subcellular location">
    <subcellularLocation>
        <location evidence="1">Nucleus</location>
    </subcellularLocation>
</comment>
<dbReference type="GO" id="GO:0003723">
    <property type="term" value="F:RNA binding"/>
    <property type="evidence" value="ECO:0007669"/>
    <property type="project" value="TreeGrafter"/>
</dbReference>
<evidence type="ECO:0000256" key="1">
    <source>
        <dbReference type="ARBA" id="ARBA00004123"/>
    </source>
</evidence>
<dbReference type="Proteomes" id="UP001176961">
    <property type="component" value="Unassembled WGS sequence"/>
</dbReference>
<reference evidence="6" key="1">
    <citation type="submission" date="2023-07" db="EMBL/GenBank/DDBJ databases">
        <authorList>
            <consortium name="CYATHOMIX"/>
        </authorList>
    </citation>
    <scope>NUCLEOTIDE SEQUENCE</scope>
    <source>
        <strain evidence="6">N/A</strain>
    </source>
</reference>
<dbReference type="EMBL" id="CATQJL010000326">
    <property type="protein sequence ID" value="CAJ0610244.1"/>
    <property type="molecule type" value="Genomic_DNA"/>
</dbReference>
<evidence type="ECO:0000259" key="5">
    <source>
        <dbReference type="Pfam" id="PF04935"/>
    </source>
</evidence>
<feature type="region of interest" description="Disordered" evidence="4">
    <location>
        <begin position="411"/>
        <end position="448"/>
    </location>
</feature>
<dbReference type="Pfam" id="PF04935">
    <property type="entry name" value="SURF6"/>
    <property type="match status" value="1"/>
</dbReference>
<dbReference type="GO" id="GO:0005730">
    <property type="term" value="C:nucleolus"/>
    <property type="evidence" value="ECO:0007669"/>
    <property type="project" value="TreeGrafter"/>
</dbReference>
<evidence type="ECO:0000256" key="3">
    <source>
        <dbReference type="ARBA" id="ARBA00023242"/>
    </source>
</evidence>
<dbReference type="InterPro" id="IPR029190">
    <property type="entry name" value="Rrp14/SURF6_C"/>
</dbReference>
<dbReference type="AlphaFoldDB" id="A0AA36HHP4"/>
<feature type="region of interest" description="Disordered" evidence="4">
    <location>
        <begin position="99"/>
        <end position="227"/>
    </location>
</feature>
<feature type="compositionally biased region" description="Basic residues" evidence="4">
    <location>
        <begin position="254"/>
        <end position="264"/>
    </location>
</feature>
<dbReference type="PANTHER" id="PTHR14369:SF0">
    <property type="entry name" value="SURFEIT LOCUS PROTEIN 6"/>
    <property type="match status" value="1"/>
</dbReference>
<evidence type="ECO:0000313" key="7">
    <source>
        <dbReference type="Proteomes" id="UP001176961"/>
    </source>
</evidence>
<sequence length="553" mass="63369">MSAVAESEPLVDVQLLTRIASIETKMRRVCDLIPLSSWGFSSDVQEKLRQRKHRIVNQQLTPKERKQLTNSRKQQVARTVGGVCKRVSEVIDLLGASSTKDVQPKKASLPSEPKGKVSENGNGEQAKKPKESVKKTADSRESDSDSDDSDENIAPTALPKASTRAPESDQKIESPSTVVAKHVSDTDSTDEEEEEAKTKKSKPLKRPMANAEDVEAKKPKLSTEPVHCVSKDQSLDVLEQREMAIRKLQEKLKAMKASRQGKKKATADPMAAMKFEQERKLKRRMSKMKMKQRRSEEKREKVDVKAETKKDKVETKDEPVSFSKFDFLIKADGKKKRLTTSEKKQKFTGKDYKSLINKVEKREEKLEKLREKEPERAVEVEEDIKWNRAVKKAQGVKVKDNIDLLKKGLKRKEKMKEKRKEQWSNREKNVEREKAKKQEKRRENLQKRIDDKKKNKLKVIVVEHFHNHLHEIRFGELFVCRLPAIKVVPTAILFCGNCSLLFCMVFTDLCMHKKCEQMESDMTAVILLTSATAKQFPVVRGKSQRREGPDLAC</sequence>
<evidence type="ECO:0000256" key="2">
    <source>
        <dbReference type="ARBA" id="ARBA00005904"/>
    </source>
</evidence>
<protein>
    <recommendedName>
        <fullName evidence="5">Ribosomal RNA-processing protein 14/surfeit locus protein 6 C-terminal domain-containing protein</fullName>
    </recommendedName>
</protein>
<accession>A0AA36HHP4</accession>
<organism evidence="6 7">
    <name type="scientific">Cylicocyclus nassatus</name>
    <name type="common">Nematode worm</name>
    <dbReference type="NCBI Taxonomy" id="53992"/>
    <lineage>
        <taxon>Eukaryota</taxon>
        <taxon>Metazoa</taxon>
        <taxon>Ecdysozoa</taxon>
        <taxon>Nematoda</taxon>
        <taxon>Chromadorea</taxon>
        <taxon>Rhabditida</taxon>
        <taxon>Rhabditina</taxon>
        <taxon>Rhabditomorpha</taxon>
        <taxon>Strongyloidea</taxon>
        <taxon>Strongylidae</taxon>
        <taxon>Cylicocyclus</taxon>
    </lineage>
</organism>
<dbReference type="InterPro" id="IPR007019">
    <property type="entry name" value="SURF6"/>
</dbReference>
<feature type="compositionally biased region" description="Basic and acidic residues" evidence="4">
    <location>
        <begin position="293"/>
        <end position="315"/>
    </location>
</feature>
<dbReference type="PANTHER" id="PTHR14369">
    <property type="entry name" value="SURFEIT LOCUS PROTEIN 6"/>
    <property type="match status" value="1"/>
</dbReference>
<keyword evidence="7" id="KW-1185">Reference proteome</keyword>
<dbReference type="GO" id="GO:0042274">
    <property type="term" value="P:ribosomal small subunit biogenesis"/>
    <property type="evidence" value="ECO:0007669"/>
    <property type="project" value="TreeGrafter"/>
</dbReference>
<feature type="region of interest" description="Disordered" evidence="4">
    <location>
        <begin position="253"/>
        <end position="315"/>
    </location>
</feature>